<comment type="caution">
    <text evidence="2">The sequence shown here is derived from an EMBL/GenBank/DDBJ whole genome shotgun (WGS) entry which is preliminary data.</text>
</comment>
<accession>A0ABV9EZX8</accession>
<name>A0ABV9EZX8_9SPHN</name>
<proteinExistence type="predicted"/>
<evidence type="ECO:0000256" key="1">
    <source>
        <dbReference type="SAM" id="MobiDB-lite"/>
    </source>
</evidence>
<evidence type="ECO:0000313" key="3">
    <source>
        <dbReference type="Proteomes" id="UP001595957"/>
    </source>
</evidence>
<dbReference type="EMBL" id="JBHSFZ010000006">
    <property type="protein sequence ID" value="MFC4593514.1"/>
    <property type="molecule type" value="Genomic_DNA"/>
</dbReference>
<feature type="region of interest" description="Disordered" evidence="1">
    <location>
        <begin position="68"/>
        <end position="122"/>
    </location>
</feature>
<dbReference type="RefSeq" id="WP_380802833.1">
    <property type="nucleotide sequence ID" value="NZ_JBHSFZ010000006.1"/>
</dbReference>
<reference evidence="3" key="1">
    <citation type="journal article" date="2019" name="Int. J. Syst. Evol. Microbiol.">
        <title>The Global Catalogue of Microorganisms (GCM) 10K type strain sequencing project: providing services to taxonomists for standard genome sequencing and annotation.</title>
        <authorList>
            <consortium name="The Broad Institute Genomics Platform"/>
            <consortium name="The Broad Institute Genome Sequencing Center for Infectious Disease"/>
            <person name="Wu L."/>
            <person name="Ma J."/>
        </authorList>
    </citation>
    <scope>NUCLEOTIDE SEQUENCE [LARGE SCALE GENOMIC DNA]</scope>
    <source>
        <strain evidence="3">NBRC 103632</strain>
    </source>
</reference>
<feature type="compositionally biased region" description="Polar residues" evidence="1">
    <location>
        <begin position="107"/>
        <end position="122"/>
    </location>
</feature>
<evidence type="ECO:0000313" key="2">
    <source>
        <dbReference type="EMBL" id="MFC4593514.1"/>
    </source>
</evidence>
<organism evidence="2 3">
    <name type="scientific">Sphingobium tyrosinilyticum</name>
    <dbReference type="NCBI Taxonomy" id="2715436"/>
    <lineage>
        <taxon>Bacteria</taxon>
        <taxon>Pseudomonadati</taxon>
        <taxon>Pseudomonadota</taxon>
        <taxon>Alphaproteobacteria</taxon>
        <taxon>Sphingomonadales</taxon>
        <taxon>Sphingomonadaceae</taxon>
        <taxon>Sphingobium</taxon>
    </lineage>
</organism>
<sequence>MNAISHPSAPSHPPAAISRVLSRYSRGELEGFIEVAIGLLDLTDGDPDMEDANDVEDDFSLTDHALGYGERRGPGCEVSDAGGGNVEDQGEAIDEREPEHEGGADYGSNQDAPISDSNPVIC</sequence>
<dbReference type="Proteomes" id="UP001595957">
    <property type="component" value="Unassembled WGS sequence"/>
</dbReference>
<protein>
    <submittedName>
        <fullName evidence="2">Uncharacterized protein</fullName>
    </submittedName>
</protein>
<keyword evidence="3" id="KW-1185">Reference proteome</keyword>
<gene>
    <name evidence="2" type="ORF">ACFO3E_04830</name>
</gene>
<feature type="compositionally biased region" description="Basic and acidic residues" evidence="1">
    <location>
        <begin position="93"/>
        <end position="103"/>
    </location>
</feature>